<dbReference type="GO" id="GO:0005737">
    <property type="term" value="C:cytoplasm"/>
    <property type="evidence" value="ECO:0007669"/>
    <property type="project" value="UniProtKB-SubCell"/>
</dbReference>
<dbReference type="PANTHER" id="PTHR11702">
    <property type="entry name" value="DEVELOPMENTALLY REGULATED GTP-BINDING PROTEIN-RELATED"/>
    <property type="match status" value="1"/>
</dbReference>
<feature type="binding site" evidence="7">
    <location>
        <position position="192"/>
    </location>
    <ligand>
        <name>Mg(2+)</name>
        <dbReference type="ChEBI" id="CHEBI:18420"/>
    </ligand>
</feature>
<feature type="binding site" evidence="7">
    <location>
        <begin position="207"/>
        <end position="210"/>
    </location>
    <ligand>
        <name>GTP</name>
        <dbReference type="ChEBI" id="CHEBI:37565"/>
    </ligand>
</feature>
<feature type="domain" description="OBG-type G" evidence="9">
    <location>
        <begin position="159"/>
        <end position="334"/>
    </location>
</feature>
<dbReference type="InterPro" id="IPR006073">
    <property type="entry name" value="GTP-bd"/>
</dbReference>
<dbReference type="PRINTS" id="PR00326">
    <property type="entry name" value="GTP1OBG"/>
</dbReference>
<organism evidence="11 12">
    <name type="scientific">Candidatus Nomurabacteria bacterium RIFCSPLOWO2_01_FULL_40_15</name>
    <dbReference type="NCBI Taxonomy" id="1801772"/>
    <lineage>
        <taxon>Bacteria</taxon>
        <taxon>Candidatus Nomuraibacteriota</taxon>
    </lineage>
</organism>
<dbReference type="PROSITE" id="PS51710">
    <property type="entry name" value="G_OBG"/>
    <property type="match status" value="1"/>
</dbReference>
<dbReference type="InterPro" id="IPR006169">
    <property type="entry name" value="GTP1_OBG_dom"/>
</dbReference>
<evidence type="ECO:0000256" key="2">
    <source>
        <dbReference type="ARBA" id="ARBA00022490"/>
    </source>
</evidence>
<evidence type="ECO:0000256" key="4">
    <source>
        <dbReference type="ARBA" id="ARBA00022801"/>
    </source>
</evidence>
<evidence type="ECO:0000256" key="7">
    <source>
        <dbReference type="HAMAP-Rule" id="MF_01454"/>
    </source>
</evidence>
<feature type="binding site" evidence="7">
    <location>
        <begin position="286"/>
        <end position="289"/>
    </location>
    <ligand>
        <name>GTP</name>
        <dbReference type="ChEBI" id="CHEBI:37565"/>
    </ligand>
</feature>
<dbReference type="CDD" id="cd01898">
    <property type="entry name" value="Obg"/>
    <property type="match status" value="1"/>
</dbReference>
<dbReference type="Gene3D" id="2.70.210.12">
    <property type="entry name" value="GTP1/OBG domain"/>
    <property type="match status" value="1"/>
</dbReference>
<keyword evidence="3 7" id="KW-0547">Nucleotide-binding</keyword>
<keyword evidence="4 7" id="KW-0378">Hydrolase</keyword>
<dbReference type="SUPFAM" id="SSF82051">
    <property type="entry name" value="Obg GTP-binding protein N-terminal domain"/>
    <property type="match status" value="1"/>
</dbReference>
<dbReference type="GO" id="GO:0042254">
    <property type="term" value="P:ribosome biogenesis"/>
    <property type="evidence" value="ECO:0007669"/>
    <property type="project" value="UniProtKB-UniRule"/>
</dbReference>
<feature type="region of interest" description="Disordered" evidence="8">
    <location>
        <begin position="127"/>
        <end position="146"/>
    </location>
</feature>
<dbReference type="GO" id="GO:0005525">
    <property type="term" value="F:GTP binding"/>
    <property type="evidence" value="ECO:0007669"/>
    <property type="project" value="UniProtKB-UniRule"/>
</dbReference>
<dbReference type="GO" id="GO:0003924">
    <property type="term" value="F:GTPase activity"/>
    <property type="evidence" value="ECO:0007669"/>
    <property type="project" value="UniProtKB-UniRule"/>
</dbReference>
<dbReference type="PROSITE" id="PS00905">
    <property type="entry name" value="GTP1_OBG"/>
    <property type="match status" value="1"/>
</dbReference>
<protein>
    <recommendedName>
        <fullName evidence="7">GTPase Obg</fullName>
        <ecNumber evidence="7">3.6.5.-</ecNumber>
    </recommendedName>
    <alternativeName>
        <fullName evidence="7">GTP-binding protein Obg</fullName>
    </alternativeName>
</protein>
<evidence type="ECO:0000256" key="3">
    <source>
        <dbReference type="ARBA" id="ARBA00022741"/>
    </source>
</evidence>
<keyword evidence="7" id="KW-0479">Metal-binding</keyword>
<dbReference type="PIRSF" id="PIRSF002401">
    <property type="entry name" value="GTP_bd_Obg/CgtA"/>
    <property type="match status" value="1"/>
</dbReference>
<dbReference type="Proteomes" id="UP000176814">
    <property type="component" value="Unassembled WGS sequence"/>
</dbReference>
<comment type="subcellular location">
    <subcellularLocation>
        <location evidence="7">Cytoplasm</location>
    </subcellularLocation>
</comment>
<dbReference type="Gene3D" id="3.40.50.300">
    <property type="entry name" value="P-loop containing nucleotide triphosphate hydrolases"/>
    <property type="match status" value="1"/>
</dbReference>
<dbReference type="Pfam" id="PF01018">
    <property type="entry name" value="GTP1_OBG"/>
    <property type="match status" value="1"/>
</dbReference>
<dbReference type="PROSITE" id="PS51883">
    <property type="entry name" value="OBG"/>
    <property type="match status" value="1"/>
</dbReference>
<dbReference type="SUPFAM" id="SSF52540">
    <property type="entry name" value="P-loop containing nucleoside triphosphate hydrolases"/>
    <property type="match status" value="1"/>
</dbReference>
<keyword evidence="5 7" id="KW-0460">Magnesium</keyword>
<evidence type="ECO:0000256" key="1">
    <source>
        <dbReference type="ARBA" id="ARBA00007699"/>
    </source>
</evidence>
<dbReference type="InterPro" id="IPR027417">
    <property type="entry name" value="P-loop_NTPase"/>
</dbReference>
<feature type="binding site" evidence="7">
    <location>
        <begin position="165"/>
        <end position="172"/>
    </location>
    <ligand>
        <name>GTP</name>
        <dbReference type="ChEBI" id="CHEBI:37565"/>
    </ligand>
</feature>
<dbReference type="InterPro" id="IPR045086">
    <property type="entry name" value="OBG_GTPase"/>
</dbReference>
<dbReference type="FunFam" id="2.70.210.12:FF:000001">
    <property type="entry name" value="GTPase Obg"/>
    <property type="match status" value="1"/>
</dbReference>
<dbReference type="EC" id="3.6.5.-" evidence="7"/>
<dbReference type="InterPro" id="IPR014100">
    <property type="entry name" value="GTP-bd_Obg/CgtA"/>
</dbReference>
<accession>A0A1F6X5L8</accession>
<reference evidence="11 12" key="1">
    <citation type="journal article" date="2016" name="Nat. Commun.">
        <title>Thousands of microbial genomes shed light on interconnected biogeochemical processes in an aquifer system.</title>
        <authorList>
            <person name="Anantharaman K."/>
            <person name="Brown C.T."/>
            <person name="Hug L.A."/>
            <person name="Sharon I."/>
            <person name="Castelle C.J."/>
            <person name="Probst A.J."/>
            <person name="Thomas B.C."/>
            <person name="Singh A."/>
            <person name="Wilkins M.J."/>
            <person name="Karaoz U."/>
            <person name="Brodie E.L."/>
            <person name="Williams K.H."/>
            <person name="Hubbard S.S."/>
            <person name="Banfield J.F."/>
        </authorList>
    </citation>
    <scope>NUCLEOTIDE SEQUENCE [LARGE SCALE GENOMIC DNA]</scope>
</reference>
<dbReference type="InterPro" id="IPR006074">
    <property type="entry name" value="GTP1-OBG_CS"/>
</dbReference>
<keyword evidence="2 7" id="KW-0963">Cytoplasm</keyword>
<comment type="function">
    <text evidence="7">An essential GTPase which binds GTP, GDP and possibly (p)ppGpp with moderate affinity, with high nucleotide exchange rates and a fairly low GTP hydrolysis rate. Plays a role in control of the cell cycle, stress response, ribosome biogenesis and in those bacteria that undergo differentiation, in morphogenesis control.</text>
</comment>
<comment type="subunit">
    <text evidence="7">Monomer.</text>
</comment>
<dbReference type="PANTHER" id="PTHR11702:SF31">
    <property type="entry name" value="MITOCHONDRIAL RIBOSOME-ASSOCIATED GTPASE 2"/>
    <property type="match status" value="1"/>
</dbReference>
<sequence length="337" mass="37130">MPFIDEMMFDAEAGRGGDGVVRWRQEKFIPKGGPAGGDGGRGGDFFVVAVRDMNILSKYKTKKKFSAERGGDGGNKSLHGKGGADFILELPIGSTVINTETEEKWQLEKEGEKFLLLRGGFGGFGNEHFKSSTNTTPKEWRPGQDGEKGRFSVELELFADLGLVGLPNAGKSSLLNALTKAKALVGDYPFTTLDPNLGNFYGYIMADIPGLIEGANTGKGLGVKFLRHVRRTKVLAHLVSFENLSNGTTGMMKAYKEIRKELKQYDKNLNLVQNGLSQKEEIVILTKEDVVDDSKIVAKKIKEFEKLGVKVFSISLFDDNLVKKFNDELIKILKKIV</sequence>
<feature type="binding site" evidence="7">
    <location>
        <begin position="315"/>
        <end position="317"/>
    </location>
    <ligand>
        <name>GTP</name>
        <dbReference type="ChEBI" id="CHEBI:37565"/>
    </ligand>
</feature>
<evidence type="ECO:0000313" key="12">
    <source>
        <dbReference type="Proteomes" id="UP000176814"/>
    </source>
</evidence>
<dbReference type="Pfam" id="PF01926">
    <property type="entry name" value="MMR_HSR1"/>
    <property type="match status" value="1"/>
</dbReference>
<comment type="similarity">
    <text evidence="1 7">Belongs to the TRAFAC class OBG-HflX-like GTPase superfamily. OBG GTPase family.</text>
</comment>
<dbReference type="HAMAP" id="MF_01454">
    <property type="entry name" value="GTPase_Obg"/>
    <property type="match status" value="1"/>
</dbReference>
<comment type="caution">
    <text evidence="11">The sequence shown here is derived from an EMBL/GenBank/DDBJ whole genome shotgun (WGS) entry which is preliminary data.</text>
</comment>
<evidence type="ECO:0000259" key="10">
    <source>
        <dbReference type="PROSITE" id="PS51883"/>
    </source>
</evidence>
<name>A0A1F6X5L8_9BACT</name>
<evidence type="ECO:0000256" key="8">
    <source>
        <dbReference type="SAM" id="MobiDB-lite"/>
    </source>
</evidence>
<gene>
    <name evidence="7" type="primary">obg</name>
    <name evidence="11" type="ORF">A2911_01430</name>
</gene>
<feature type="binding site" evidence="7">
    <location>
        <begin position="190"/>
        <end position="194"/>
    </location>
    <ligand>
        <name>GTP</name>
        <dbReference type="ChEBI" id="CHEBI:37565"/>
    </ligand>
</feature>
<proteinExistence type="inferred from homology"/>
<feature type="binding site" evidence="7">
    <location>
        <position position="172"/>
    </location>
    <ligand>
        <name>Mg(2+)</name>
        <dbReference type="ChEBI" id="CHEBI:18420"/>
    </ligand>
</feature>
<evidence type="ECO:0000313" key="11">
    <source>
        <dbReference type="EMBL" id="OGI89434.1"/>
    </source>
</evidence>
<dbReference type="EMBL" id="MFUW01000030">
    <property type="protein sequence ID" value="OGI89434.1"/>
    <property type="molecule type" value="Genomic_DNA"/>
</dbReference>
<comment type="cofactor">
    <cofactor evidence="7">
        <name>Mg(2+)</name>
        <dbReference type="ChEBI" id="CHEBI:18420"/>
    </cofactor>
</comment>
<dbReference type="GO" id="GO:0000287">
    <property type="term" value="F:magnesium ion binding"/>
    <property type="evidence" value="ECO:0007669"/>
    <property type="project" value="InterPro"/>
</dbReference>
<evidence type="ECO:0000256" key="5">
    <source>
        <dbReference type="ARBA" id="ARBA00022842"/>
    </source>
</evidence>
<dbReference type="NCBIfam" id="NF008956">
    <property type="entry name" value="PRK12299.1"/>
    <property type="match status" value="1"/>
</dbReference>
<dbReference type="NCBIfam" id="TIGR02729">
    <property type="entry name" value="Obg_CgtA"/>
    <property type="match status" value="1"/>
</dbReference>
<evidence type="ECO:0000259" key="9">
    <source>
        <dbReference type="PROSITE" id="PS51710"/>
    </source>
</evidence>
<dbReference type="InterPro" id="IPR036726">
    <property type="entry name" value="GTP1_OBG_dom_sf"/>
</dbReference>
<feature type="domain" description="Obg" evidence="10">
    <location>
        <begin position="1"/>
        <end position="158"/>
    </location>
</feature>
<evidence type="ECO:0000256" key="6">
    <source>
        <dbReference type="ARBA" id="ARBA00023134"/>
    </source>
</evidence>
<dbReference type="InterPro" id="IPR031167">
    <property type="entry name" value="G_OBG"/>
</dbReference>
<dbReference type="AlphaFoldDB" id="A0A1F6X5L8"/>
<keyword evidence="6 7" id="KW-0342">GTP-binding</keyword>